<sequence length="113" mass="13100">MEHHGKRLKGIAKDKGYDIQQLAEALDIHRVTIEKDFKAVILSRKRLRKYETLLGFSSNEFYIQPEKATSAVNNKLSESAVIALYEKLLQEKDERIKLLQHQVRFFPSAAQMV</sequence>
<dbReference type="SUPFAM" id="SSF47413">
    <property type="entry name" value="lambda repressor-like DNA-binding domains"/>
    <property type="match status" value="1"/>
</dbReference>
<dbReference type="Proteomes" id="UP000002028">
    <property type="component" value="Chromosome"/>
</dbReference>
<proteinExistence type="predicted"/>
<protein>
    <recommendedName>
        <fullName evidence="3">HTH cro/C1-type domain-containing protein</fullName>
    </recommendedName>
</protein>
<keyword evidence="2" id="KW-1185">Reference proteome</keyword>
<dbReference type="EMBL" id="CP001769">
    <property type="protein sequence ID" value="ADB36760.1"/>
    <property type="molecule type" value="Genomic_DNA"/>
</dbReference>
<organism evidence="1 2">
    <name type="scientific">Spirosoma linguale (strain ATCC 33905 / DSM 74 / LMG 10896 / Claus 1)</name>
    <dbReference type="NCBI Taxonomy" id="504472"/>
    <lineage>
        <taxon>Bacteria</taxon>
        <taxon>Pseudomonadati</taxon>
        <taxon>Bacteroidota</taxon>
        <taxon>Cytophagia</taxon>
        <taxon>Cytophagales</taxon>
        <taxon>Cytophagaceae</taxon>
        <taxon>Spirosoma</taxon>
    </lineage>
</organism>
<dbReference type="STRING" id="504472.Slin_0697"/>
<dbReference type="InterPro" id="IPR010982">
    <property type="entry name" value="Lambda_DNA-bd_dom_sf"/>
</dbReference>
<evidence type="ECO:0008006" key="3">
    <source>
        <dbReference type="Google" id="ProtNLM"/>
    </source>
</evidence>
<reference evidence="1 2" key="1">
    <citation type="journal article" date="2010" name="Stand. Genomic Sci.">
        <title>Complete genome sequence of Spirosoma linguale type strain (1).</title>
        <authorList>
            <person name="Lail K."/>
            <person name="Sikorski J."/>
            <person name="Saunders E."/>
            <person name="Lapidus A."/>
            <person name="Glavina Del Rio T."/>
            <person name="Copeland A."/>
            <person name="Tice H."/>
            <person name="Cheng J.-F."/>
            <person name="Lucas S."/>
            <person name="Nolan M."/>
            <person name="Bruce D."/>
            <person name="Goodwin L."/>
            <person name="Pitluck S."/>
            <person name="Ivanova N."/>
            <person name="Mavromatis K."/>
            <person name="Ovchinnikova G."/>
            <person name="Pati A."/>
            <person name="Chen A."/>
            <person name="Palaniappan K."/>
            <person name="Land M."/>
            <person name="Hauser L."/>
            <person name="Chang Y.-J."/>
            <person name="Jeffries C.D."/>
            <person name="Chain P."/>
            <person name="Brettin T."/>
            <person name="Detter J.C."/>
            <person name="Schuetze A."/>
            <person name="Rohde M."/>
            <person name="Tindall B.J."/>
            <person name="Goeker M."/>
            <person name="Bristow J."/>
            <person name="Eisen J.A."/>
            <person name="Markowitz V."/>
            <person name="Hugenholtz P."/>
            <person name="Kyrpides N.C."/>
            <person name="Klenk H.-P."/>
            <person name="Chen F."/>
        </authorList>
    </citation>
    <scope>NUCLEOTIDE SEQUENCE [LARGE SCALE GENOMIC DNA]</scope>
    <source>
        <strain evidence="2">ATCC 33905 / DSM 74 / LMG 10896 / Claus 1</strain>
    </source>
</reference>
<evidence type="ECO:0000313" key="1">
    <source>
        <dbReference type="EMBL" id="ADB36760.1"/>
    </source>
</evidence>
<name>D2QGZ4_SPILD</name>
<evidence type="ECO:0000313" key="2">
    <source>
        <dbReference type="Proteomes" id="UP000002028"/>
    </source>
</evidence>
<dbReference type="HOGENOM" id="CLU_2131964_0_0_10"/>
<accession>D2QGZ4</accession>
<dbReference type="RefSeq" id="WP_012925312.1">
    <property type="nucleotide sequence ID" value="NC_013730.1"/>
</dbReference>
<dbReference type="KEGG" id="sli:Slin_0697"/>
<dbReference type="AlphaFoldDB" id="D2QGZ4"/>
<gene>
    <name evidence="1" type="ordered locus">Slin_0697</name>
</gene>
<dbReference type="GO" id="GO:0003677">
    <property type="term" value="F:DNA binding"/>
    <property type="evidence" value="ECO:0007669"/>
    <property type="project" value="InterPro"/>
</dbReference>